<dbReference type="PROSITE" id="PS50977">
    <property type="entry name" value="HTH_TETR_2"/>
    <property type="match status" value="1"/>
</dbReference>
<dbReference type="InterPro" id="IPR050109">
    <property type="entry name" value="HTH-type_TetR-like_transc_reg"/>
</dbReference>
<dbReference type="PANTHER" id="PTHR30055:SF226">
    <property type="entry name" value="HTH-TYPE TRANSCRIPTIONAL REGULATOR PKSA"/>
    <property type="match status" value="1"/>
</dbReference>
<dbReference type="EMBL" id="SOCP01000005">
    <property type="protein sequence ID" value="TDV52190.1"/>
    <property type="molecule type" value="Genomic_DNA"/>
</dbReference>
<dbReference type="AlphaFoldDB" id="A0A4R7VQZ4"/>
<gene>
    <name evidence="4" type="ORF">CLV71_105321</name>
</gene>
<evidence type="ECO:0000259" key="3">
    <source>
        <dbReference type="PROSITE" id="PS50977"/>
    </source>
</evidence>
<dbReference type="RefSeq" id="WP_133903585.1">
    <property type="nucleotide sequence ID" value="NZ_SOCP01000005.1"/>
</dbReference>
<dbReference type="OrthoDB" id="8479950at2"/>
<proteinExistence type="predicted"/>
<dbReference type="InterPro" id="IPR009057">
    <property type="entry name" value="Homeodomain-like_sf"/>
</dbReference>
<feature type="DNA-binding region" description="H-T-H motif" evidence="2">
    <location>
        <begin position="36"/>
        <end position="55"/>
    </location>
</feature>
<evidence type="ECO:0000313" key="4">
    <source>
        <dbReference type="EMBL" id="TDV52190.1"/>
    </source>
</evidence>
<evidence type="ECO:0000256" key="2">
    <source>
        <dbReference type="PROSITE-ProRule" id="PRU00335"/>
    </source>
</evidence>
<dbReference type="InterPro" id="IPR001647">
    <property type="entry name" value="HTH_TetR"/>
</dbReference>
<keyword evidence="1 2" id="KW-0238">DNA-binding</keyword>
<keyword evidence="5" id="KW-1185">Reference proteome</keyword>
<comment type="caution">
    <text evidence="4">The sequence shown here is derived from an EMBL/GenBank/DDBJ whole genome shotgun (WGS) entry which is preliminary data.</text>
</comment>
<dbReference type="Proteomes" id="UP000294927">
    <property type="component" value="Unassembled WGS sequence"/>
</dbReference>
<dbReference type="Pfam" id="PF00440">
    <property type="entry name" value="TetR_N"/>
    <property type="match status" value="1"/>
</dbReference>
<dbReference type="GO" id="GO:0003700">
    <property type="term" value="F:DNA-binding transcription factor activity"/>
    <property type="evidence" value="ECO:0007669"/>
    <property type="project" value="TreeGrafter"/>
</dbReference>
<evidence type="ECO:0000256" key="1">
    <source>
        <dbReference type="ARBA" id="ARBA00023125"/>
    </source>
</evidence>
<feature type="domain" description="HTH tetR-type" evidence="3">
    <location>
        <begin position="13"/>
        <end position="73"/>
    </location>
</feature>
<sequence length="198" mass="21926">MTAAPRRRRLEPDERREQILACAIQLFGEHGYATVSTTELARQAGVARGLINHYFGTKRDLYLEVVRRLVTIPRFAVDQLPVGPLEVRVDAAVDWFLDGVSRNSKAWLAATGGWDPDVEHILAAADETAADRVLAATGLSAERVELRAMVRSYGGMVKSACREWLVRKELSRAQVKLLLSTTLLTLIREAAPRLGPLP</sequence>
<protein>
    <submittedName>
        <fullName evidence="4">TetR family transcriptional regulator</fullName>
    </submittedName>
</protein>
<name>A0A4R7VQZ4_9PSEU</name>
<reference evidence="4 5" key="1">
    <citation type="submission" date="2019-03" db="EMBL/GenBank/DDBJ databases">
        <title>Genomic Encyclopedia of Archaeal and Bacterial Type Strains, Phase II (KMG-II): from individual species to whole genera.</title>
        <authorList>
            <person name="Goeker M."/>
        </authorList>
    </citation>
    <scope>NUCLEOTIDE SEQUENCE [LARGE SCALE GENOMIC DNA]</scope>
    <source>
        <strain evidence="4 5">DSM 45499</strain>
    </source>
</reference>
<evidence type="ECO:0000313" key="5">
    <source>
        <dbReference type="Proteomes" id="UP000294927"/>
    </source>
</evidence>
<dbReference type="InterPro" id="IPR023772">
    <property type="entry name" value="DNA-bd_HTH_TetR-type_CS"/>
</dbReference>
<accession>A0A4R7VQZ4</accession>
<organism evidence="4 5">
    <name type="scientific">Actinophytocola oryzae</name>
    <dbReference type="NCBI Taxonomy" id="502181"/>
    <lineage>
        <taxon>Bacteria</taxon>
        <taxon>Bacillati</taxon>
        <taxon>Actinomycetota</taxon>
        <taxon>Actinomycetes</taxon>
        <taxon>Pseudonocardiales</taxon>
        <taxon>Pseudonocardiaceae</taxon>
    </lineage>
</organism>
<dbReference type="PROSITE" id="PS01081">
    <property type="entry name" value="HTH_TETR_1"/>
    <property type="match status" value="1"/>
</dbReference>
<dbReference type="Gene3D" id="1.10.357.10">
    <property type="entry name" value="Tetracycline Repressor, domain 2"/>
    <property type="match status" value="1"/>
</dbReference>
<dbReference type="SUPFAM" id="SSF46689">
    <property type="entry name" value="Homeodomain-like"/>
    <property type="match status" value="1"/>
</dbReference>
<dbReference type="PANTHER" id="PTHR30055">
    <property type="entry name" value="HTH-TYPE TRANSCRIPTIONAL REGULATOR RUTR"/>
    <property type="match status" value="1"/>
</dbReference>
<dbReference type="PRINTS" id="PR00455">
    <property type="entry name" value="HTHTETR"/>
</dbReference>
<dbReference type="GO" id="GO:0000976">
    <property type="term" value="F:transcription cis-regulatory region binding"/>
    <property type="evidence" value="ECO:0007669"/>
    <property type="project" value="TreeGrafter"/>
</dbReference>